<name>A0A1T4Z132_9ACTN</name>
<dbReference type="InterPro" id="IPR052336">
    <property type="entry name" value="MlaD_Phospholipid_Transporter"/>
</dbReference>
<organism evidence="4 5">
    <name type="scientific">Aeromicrobium choanae</name>
    <dbReference type="NCBI Taxonomy" id="1736691"/>
    <lineage>
        <taxon>Bacteria</taxon>
        <taxon>Bacillati</taxon>
        <taxon>Actinomycetota</taxon>
        <taxon>Actinomycetes</taxon>
        <taxon>Propionibacteriales</taxon>
        <taxon>Nocardioidaceae</taxon>
        <taxon>Aeromicrobium</taxon>
    </lineage>
</organism>
<evidence type="ECO:0000256" key="1">
    <source>
        <dbReference type="SAM" id="SignalP"/>
    </source>
</evidence>
<proteinExistence type="predicted"/>
<keyword evidence="1" id="KW-0732">Signal</keyword>
<feature type="domain" description="Mammalian cell entry C-terminal" evidence="3">
    <location>
        <begin position="126"/>
        <end position="283"/>
    </location>
</feature>
<dbReference type="OrthoDB" id="9774928at2"/>
<dbReference type="PANTHER" id="PTHR33371">
    <property type="entry name" value="INTERMEMBRANE PHOSPHOLIPID TRANSPORT SYSTEM BINDING PROTEIN MLAD-RELATED"/>
    <property type="match status" value="1"/>
</dbReference>
<dbReference type="InterPro" id="IPR005693">
    <property type="entry name" value="Mce"/>
</dbReference>
<dbReference type="InterPro" id="IPR024516">
    <property type="entry name" value="Mce_C"/>
</dbReference>
<dbReference type="Proteomes" id="UP000191040">
    <property type="component" value="Chromosome I"/>
</dbReference>
<evidence type="ECO:0000259" key="3">
    <source>
        <dbReference type="Pfam" id="PF11887"/>
    </source>
</evidence>
<sequence>MRQVRSRFVLAGVVSSLALVSGCVSSVGDLPLPGGADLGDDPYTVTIEFADVLDLVPQSAVKVNDVSVGRVTKVELDGWKAKVTVKVSGDVVLPDQAVASIRQTSILGEKFVSLAPPEEGGGEVGRLDDGDLIPLARSGNAPEIETVLASMSLVLNGGALGKAQVISRELNTAFKGRESDMRTLVRRLDEFLEVADDSREDIVTAIEQIDRLAKNTNDQKQAIDAALDDLPGALTTVNQQRANLVKMLEALSELGAVGSDVIIKSKTAVTADLRALAPILDNLGSAGDALITSLEVLPTFPFPDSLLGKTPQEAKNYQMGDYLNVSLNFETDFSTTIGLMNDAERRALKEALRGDDVSGVLAKSVVAP</sequence>
<dbReference type="STRING" id="1736691.SAMN06295964_1806"/>
<evidence type="ECO:0000259" key="2">
    <source>
        <dbReference type="Pfam" id="PF02470"/>
    </source>
</evidence>
<keyword evidence="5" id="KW-1185">Reference proteome</keyword>
<accession>A0A1T4Z132</accession>
<dbReference type="AlphaFoldDB" id="A0A1T4Z132"/>
<reference evidence="5" key="1">
    <citation type="submission" date="2017-02" db="EMBL/GenBank/DDBJ databases">
        <authorList>
            <person name="Varghese N."/>
            <person name="Submissions S."/>
        </authorList>
    </citation>
    <scope>NUCLEOTIDE SEQUENCE [LARGE SCALE GENOMIC DNA]</scope>
    <source>
        <strain evidence="5">9H-4</strain>
    </source>
</reference>
<dbReference type="Pfam" id="PF11887">
    <property type="entry name" value="Mce4_CUP1"/>
    <property type="match status" value="1"/>
</dbReference>
<dbReference type="EMBL" id="LT796768">
    <property type="protein sequence ID" value="SKB07757.1"/>
    <property type="molecule type" value="Genomic_DNA"/>
</dbReference>
<evidence type="ECO:0000313" key="4">
    <source>
        <dbReference type="EMBL" id="SKB07757.1"/>
    </source>
</evidence>
<feature type="chain" id="PRO_5011984339" evidence="1">
    <location>
        <begin position="27"/>
        <end position="368"/>
    </location>
</feature>
<dbReference type="NCBIfam" id="TIGR00996">
    <property type="entry name" value="Mtu_fam_mce"/>
    <property type="match status" value="1"/>
</dbReference>
<dbReference type="Pfam" id="PF02470">
    <property type="entry name" value="MlaD"/>
    <property type="match status" value="1"/>
</dbReference>
<dbReference type="PANTHER" id="PTHR33371:SF15">
    <property type="entry name" value="LIPOPROTEIN LPRN"/>
    <property type="match status" value="1"/>
</dbReference>
<dbReference type="RefSeq" id="WP_078699837.1">
    <property type="nucleotide sequence ID" value="NZ_LT796768.1"/>
</dbReference>
<gene>
    <name evidence="4" type="ORF">SAMN06295964_1806</name>
</gene>
<dbReference type="GO" id="GO:0005576">
    <property type="term" value="C:extracellular region"/>
    <property type="evidence" value="ECO:0007669"/>
    <property type="project" value="TreeGrafter"/>
</dbReference>
<evidence type="ECO:0000313" key="5">
    <source>
        <dbReference type="Proteomes" id="UP000191040"/>
    </source>
</evidence>
<protein>
    <submittedName>
        <fullName evidence="4">Phospholipid/cholesterol/gamma-HCH transport system substrate-binding protein</fullName>
    </submittedName>
</protein>
<dbReference type="InterPro" id="IPR003399">
    <property type="entry name" value="Mce/MlaD"/>
</dbReference>
<dbReference type="PROSITE" id="PS51257">
    <property type="entry name" value="PROKAR_LIPOPROTEIN"/>
    <property type="match status" value="1"/>
</dbReference>
<feature type="signal peptide" evidence="1">
    <location>
        <begin position="1"/>
        <end position="26"/>
    </location>
</feature>
<feature type="domain" description="Mce/MlaD" evidence="2">
    <location>
        <begin position="42"/>
        <end position="117"/>
    </location>
</feature>